<dbReference type="Proteomes" id="UP000007264">
    <property type="component" value="Unassembled WGS sequence"/>
</dbReference>
<dbReference type="Pfam" id="PF08246">
    <property type="entry name" value="Inhibitor_I29"/>
    <property type="match status" value="1"/>
</dbReference>
<dbReference type="InterPro" id="IPR013201">
    <property type="entry name" value="Prot_inhib_I29"/>
</dbReference>
<feature type="chain" id="PRO_5018742762" description="Cysteine proteinase" evidence="3">
    <location>
        <begin position="21"/>
        <end position="404"/>
    </location>
</feature>
<dbReference type="CDD" id="cd02248">
    <property type="entry name" value="Peptidase_C1A"/>
    <property type="match status" value="1"/>
</dbReference>
<evidence type="ECO:0000313" key="7">
    <source>
        <dbReference type="Proteomes" id="UP000007264"/>
    </source>
</evidence>
<feature type="domain" description="Cathepsin propeptide inhibitor" evidence="5">
    <location>
        <begin position="46"/>
        <end position="106"/>
    </location>
</feature>
<evidence type="ECO:0000259" key="5">
    <source>
        <dbReference type="SMART" id="SM00848"/>
    </source>
</evidence>
<dbReference type="SMART" id="SM00848">
    <property type="entry name" value="Inhibitor_I29"/>
    <property type="match status" value="1"/>
</dbReference>
<dbReference type="GO" id="GO:0008234">
    <property type="term" value="F:cysteine-type peptidase activity"/>
    <property type="evidence" value="ECO:0007669"/>
    <property type="project" value="InterPro"/>
</dbReference>
<evidence type="ECO:0008006" key="8">
    <source>
        <dbReference type="Google" id="ProtNLM"/>
    </source>
</evidence>
<dbReference type="InterPro" id="IPR000668">
    <property type="entry name" value="Peptidase_C1A_C"/>
</dbReference>
<comment type="caution">
    <text evidence="6">The sequence shown here is derived from an EMBL/GenBank/DDBJ whole genome shotgun (WGS) entry which is preliminary data.</text>
</comment>
<reference evidence="6 7" key="1">
    <citation type="journal article" date="2012" name="Genome Biol.">
        <title>The genome of the polar eukaryotic microalga coccomyxa subellipsoidea reveals traits of cold adaptation.</title>
        <authorList>
            <person name="Blanc G."/>
            <person name="Agarkova I."/>
            <person name="Grimwood J."/>
            <person name="Kuo A."/>
            <person name="Brueggeman A."/>
            <person name="Dunigan D."/>
            <person name="Gurnon J."/>
            <person name="Ladunga I."/>
            <person name="Lindquist E."/>
            <person name="Lucas S."/>
            <person name="Pangilinan J."/>
            <person name="Proschold T."/>
            <person name="Salamov A."/>
            <person name="Schmutz J."/>
            <person name="Weeks D."/>
            <person name="Yamada T."/>
            <person name="Claverie J.M."/>
            <person name="Grigoriev I."/>
            <person name="Van Etten J."/>
            <person name="Lomsadze A."/>
            <person name="Borodovsky M."/>
        </authorList>
    </citation>
    <scope>NUCLEOTIDE SEQUENCE [LARGE SCALE GENOMIC DNA]</scope>
    <source>
        <strain evidence="6 7">C-169</strain>
    </source>
</reference>
<dbReference type="eggNOG" id="KOG1543">
    <property type="taxonomic scope" value="Eukaryota"/>
</dbReference>
<feature type="domain" description="Peptidase C1A papain C-terminal" evidence="4">
    <location>
        <begin position="139"/>
        <end position="373"/>
    </location>
</feature>
<evidence type="ECO:0000313" key="6">
    <source>
        <dbReference type="EMBL" id="EIE20373.1"/>
    </source>
</evidence>
<evidence type="ECO:0000256" key="2">
    <source>
        <dbReference type="ARBA" id="ARBA00023157"/>
    </source>
</evidence>
<dbReference type="InterPro" id="IPR039417">
    <property type="entry name" value="Peptidase_C1A_papain-like"/>
</dbReference>
<organism evidence="6 7">
    <name type="scientific">Coccomyxa subellipsoidea (strain C-169)</name>
    <name type="common">Green microalga</name>
    <dbReference type="NCBI Taxonomy" id="574566"/>
    <lineage>
        <taxon>Eukaryota</taxon>
        <taxon>Viridiplantae</taxon>
        <taxon>Chlorophyta</taxon>
        <taxon>core chlorophytes</taxon>
        <taxon>Trebouxiophyceae</taxon>
        <taxon>Trebouxiophyceae incertae sedis</taxon>
        <taxon>Coccomyxaceae</taxon>
        <taxon>Coccomyxa</taxon>
        <taxon>Coccomyxa subellipsoidea</taxon>
    </lineage>
</organism>
<dbReference type="Gene3D" id="3.90.70.10">
    <property type="entry name" value="Cysteine proteinases"/>
    <property type="match status" value="1"/>
</dbReference>
<dbReference type="PROSITE" id="PS00639">
    <property type="entry name" value="THIOL_PROTEASE_HIS"/>
    <property type="match status" value="1"/>
</dbReference>
<dbReference type="PRINTS" id="PR00705">
    <property type="entry name" value="PAPAIN"/>
</dbReference>
<dbReference type="PROSITE" id="PS00640">
    <property type="entry name" value="THIOL_PROTEASE_ASN"/>
    <property type="match status" value="1"/>
</dbReference>
<dbReference type="GeneID" id="17038349"/>
<dbReference type="AlphaFoldDB" id="I0YPQ4"/>
<dbReference type="InterPro" id="IPR025660">
    <property type="entry name" value="Pept_his_AS"/>
</dbReference>
<dbReference type="KEGG" id="csl:COCSUDRAFT_67334"/>
<dbReference type="Pfam" id="PF00112">
    <property type="entry name" value="Peptidase_C1"/>
    <property type="match status" value="1"/>
</dbReference>
<evidence type="ECO:0000259" key="4">
    <source>
        <dbReference type="SMART" id="SM00645"/>
    </source>
</evidence>
<dbReference type="InterPro" id="IPR038765">
    <property type="entry name" value="Papain-like_cys_pep_sf"/>
</dbReference>
<dbReference type="SMART" id="SM00645">
    <property type="entry name" value="Pept_C1"/>
    <property type="match status" value="1"/>
</dbReference>
<dbReference type="SUPFAM" id="SSF54001">
    <property type="entry name" value="Cysteine proteinases"/>
    <property type="match status" value="1"/>
</dbReference>
<proteinExistence type="inferred from homology"/>
<keyword evidence="7" id="KW-1185">Reference proteome</keyword>
<dbReference type="PANTHER" id="PTHR12411">
    <property type="entry name" value="CYSTEINE PROTEASE FAMILY C1-RELATED"/>
    <property type="match status" value="1"/>
</dbReference>
<keyword evidence="3" id="KW-0732">Signal</keyword>
<comment type="similarity">
    <text evidence="1">Belongs to the peptidase C1 family.</text>
</comment>
<dbReference type="InterPro" id="IPR025661">
    <property type="entry name" value="Pept_asp_AS"/>
</dbReference>
<dbReference type="OrthoDB" id="511612at2759"/>
<name>I0YPQ4_COCSC</name>
<sequence>MSSRGCVAALFLAFACIAGATELLQPSSEHFIVSVAQLQAGSRAQFDAWAAHNNKEYSSAEEAERRLAVWTANVQRQASKLAAADANGAAAEVSVNGLADVSLEEFKAGYLGQVSRRNVEALEAGKKKDHRYRYENIVPPAEVDWRTKDIVGPIKNQHVGGSPCGCCWAFATIGVTECIVAMATGKPISLSEQQLIDCDKAAPWYDLGCEGGDFEGGVDYIIDNGGIDTEKEYPYLAHDDKCIRDKEGLAPKASTLDGFGHVPVQNETALAQAVSQHPVAVAVCCGDHIDNWHAYTSGIFKIPGTDIPGGCTDPLDHAVVVVGYGTTKEGEDFWIIKNSWGETWGEKGFFRVPRNVGAPLAAFGLASQPGYPIKKGVNSNADPIRTDIWQEVPRSPTAGTTATS</sequence>
<dbReference type="GO" id="GO:0006508">
    <property type="term" value="P:proteolysis"/>
    <property type="evidence" value="ECO:0007669"/>
    <property type="project" value="InterPro"/>
</dbReference>
<dbReference type="RefSeq" id="XP_005644917.1">
    <property type="nucleotide sequence ID" value="XM_005644860.1"/>
</dbReference>
<accession>I0YPQ4</accession>
<dbReference type="InterPro" id="IPR013128">
    <property type="entry name" value="Peptidase_C1A"/>
</dbReference>
<dbReference type="EMBL" id="AGSI01000015">
    <property type="protein sequence ID" value="EIE20373.1"/>
    <property type="molecule type" value="Genomic_DNA"/>
</dbReference>
<keyword evidence="2" id="KW-1015">Disulfide bond</keyword>
<evidence type="ECO:0000256" key="3">
    <source>
        <dbReference type="SAM" id="SignalP"/>
    </source>
</evidence>
<evidence type="ECO:0000256" key="1">
    <source>
        <dbReference type="ARBA" id="ARBA00008455"/>
    </source>
</evidence>
<feature type="signal peptide" evidence="3">
    <location>
        <begin position="1"/>
        <end position="20"/>
    </location>
</feature>
<dbReference type="PROSITE" id="PS51257">
    <property type="entry name" value="PROKAR_LIPOPROTEIN"/>
    <property type="match status" value="1"/>
</dbReference>
<protein>
    <recommendedName>
        <fullName evidence="8">Cysteine proteinase</fullName>
    </recommendedName>
</protein>
<gene>
    <name evidence="6" type="ORF">COCSUDRAFT_67334</name>
</gene>